<evidence type="ECO:0000256" key="4">
    <source>
        <dbReference type="ARBA" id="ARBA00048267"/>
    </source>
</evidence>
<comment type="catalytic activity">
    <reaction evidence="5">
        <text>L-glutaminyl-[protein] + H2O = L-glutamyl-[protein] + NH4(+)</text>
        <dbReference type="Rhea" id="RHEA:16441"/>
        <dbReference type="Rhea" id="RHEA-COMP:10207"/>
        <dbReference type="Rhea" id="RHEA-COMP:10208"/>
        <dbReference type="ChEBI" id="CHEBI:15377"/>
        <dbReference type="ChEBI" id="CHEBI:28938"/>
        <dbReference type="ChEBI" id="CHEBI:29973"/>
        <dbReference type="ChEBI" id="CHEBI:30011"/>
        <dbReference type="EC" id="3.5.1.44"/>
    </reaction>
</comment>
<dbReference type="GO" id="GO:0000156">
    <property type="term" value="F:phosphorelay response regulator activity"/>
    <property type="evidence" value="ECO:0007669"/>
    <property type="project" value="InterPro"/>
</dbReference>
<comment type="subcellular location">
    <subcellularLocation>
        <location evidence="5">Cytoplasm</location>
    </subcellularLocation>
</comment>
<proteinExistence type="inferred from homology"/>
<dbReference type="HAMAP" id="MF_00099">
    <property type="entry name" value="CheB_chemtxs"/>
    <property type="match status" value="1"/>
</dbReference>
<accession>A5G220</accession>
<protein>
    <recommendedName>
        <fullName evidence="5">Protein-glutamate methylesterase/protein-glutamine glutaminase</fullName>
        <ecNumber evidence="5">3.1.1.61</ecNumber>
        <ecNumber evidence="5">3.5.1.44</ecNumber>
    </recommendedName>
</protein>
<evidence type="ECO:0000256" key="1">
    <source>
        <dbReference type="ARBA" id="ARBA00022490"/>
    </source>
</evidence>
<dbReference type="Pfam" id="PF01339">
    <property type="entry name" value="CheB_methylest"/>
    <property type="match status" value="1"/>
</dbReference>
<keyword evidence="3 5" id="KW-0378">Hydrolase</keyword>
<feature type="domain" description="CheB-type methylesterase" evidence="9">
    <location>
        <begin position="151"/>
        <end position="345"/>
    </location>
</feature>
<dbReference type="Gene3D" id="3.40.50.2300">
    <property type="match status" value="1"/>
</dbReference>
<dbReference type="PROSITE" id="PS50110">
    <property type="entry name" value="RESPONSE_REGULATORY"/>
    <property type="match status" value="1"/>
</dbReference>
<gene>
    <name evidence="5" type="primary">cheB</name>
    <name evidence="10" type="ordered locus">Acry_2711</name>
</gene>
<comment type="function">
    <text evidence="5">Involved in chemotaxis. Part of a chemotaxis signal transduction system that modulates chemotaxis in response to various stimuli. Catalyzes the demethylation of specific methylglutamate residues introduced into the chemoreceptors (methyl-accepting chemotaxis proteins or MCP) by CheR. Also mediates the irreversible deamidation of specific glutamine residues to glutamic acid.</text>
</comment>
<dbReference type="NCBIfam" id="NF009206">
    <property type="entry name" value="PRK12555.1"/>
    <property type="match status" value="1"/>
</dbReference>
<dbReference type="SMART" id="SM00448">
    <property type="entry name" value="REC"/>
    <property type="match status" value="1"/>
</dbReference>
<dbReference type="PROSITE" id="PS50122">
    <property type="entry name" value="CHEB"/>
    <property type="match status" value="1"/>
</dbReference>
<comment type="catalytic activity">
    <reaction evidence="4 5">
        <text>[protein]-L-glutamate 5-O-methyl ester + H2O = L-glutamyl-[protein] + methanol + H(+)</text>
        <dbReference type="Rhea" id="RHEA:23236"/>
        <dbReference type="Rhea" id="RHEA-COMP:10208"/>
        <dbReference type="Rhea" id="RHEA-COMP:10311"/>
        <dbReference type="ChEBI" id="CHEBI:15377"/>
        <dbReference type="ChEBI" id="CHEBI:15378"/>
        <dbReference type="ChEBI" id="CHEBI:17790"/>
        <dbReference type="ChEBI" id="CHEBI:29973"/>
        <dbReference type="ChEBI" id="CHEBI:82795"/>
        <dbReference type="EC" id="3.1.1.61"/>
    </reaction>
</comment>
<evidence type="ECO:0000259" key="9">
    <source>
        <dbReference type="PROSITE" id="PS50122"/>
    </source>
</evidence>
<keyword evidence="11" id="KW-1185">Reference proteome</keyword>
<evidence type="ECO:0000256" key="7">
    <source>
        <dbReference type="PROSITE-ProRule" id="PRU00169"/>
    </source>
</evidence>
<feature type="domain" description="Response regulatory" evidence="8">
    <location>
        <begin position="4"/>
        <end position="121"/>
    </location>
</feature>
<evidence type="ECO:0000256" key="6">
    <source>
        <dbReference type="PROSITE-ProRule" id="PRU00050"/>
    </source>
</evidence>
<keyword evidence="2 5" id="KW-0145">Chemotaxis</keyword>
<keyword evidence="5 7" id="KW-0597">Phosphoprotein</keyword>
<dbReference type="SUPFAM" id="SSF52738">
    <property type="entry name" value="Methylesterase CheB, C-terminal domain"/>
    <property type="match status" value="1"/>
</dbReference>
<feature type="active site" evidence="5 6">
    <location>
        <position position="287"/>
    </location>
</feature>
<dbReference type="PANTHER" id="PTHR42872">
    <property type="entry name" value="PROTEIN-GLUTAMATE METHYLESTERASE/PROTEIN-GLUTAMINE GLUTAMINASE"/>
    <property type="match status" value="1"/>
</dbReference>
<keyword evidence="1 5" id="KW-0963">Cytoplasm</keyword>
<dbReference type="EC" id="3.5.1.44" evidence="5"/>
<evidence type="ECO:0000313" key="10">
    <source>
        <dbReference type="EMBL" id="ABQ31902.1"/>
    </source>
</evidence>
<feature type="active site" evidence="5 6">
    <location>
        <position position="163"/>
    </location>
</feature>
<dbReference type="PANTHER" id="PTHR42872:SF6">
    <property type="entry name" value="PROTEIN-GLUTAMATE METHYLESTERASE_PROTEIN-GLUTAMINE GLUTAMINASE"/>
    <property type="match status" value="1"/>
</dbReference>
<comment type="similarity">
    <text evidence="5">Belongs to the CheB family.</text>
</comment>
<evidence type="ECO:0000256" key="3">
    <source>
        <dbReference type="ARBA" id="ARBA00022801"/>
    </source>
</evidence>
<dbReference type="InterPro" id="IPR000673">
    <property type="entry name" value="Sig_transdc_resp-reg_Me-estase"/>
</dbReference>
<dbReference type="GO" id="GO:0008984">
    <property type="term" value="F:protein-glutamate methylesterase activity"/>
    <property type="evidence" value="ECO:0007669"/>
    <property type="project" value="UniProtKB-UniRule"/>
</dbReference>
<dbReference type="EMBL" id="CP000697">
    <property type="protein sequence ID" value="ABQ31902.1"/>
    <property type="molecule type" value="Genomic_DNA"/>
</dbReference>
<dbReference type="GO" id="GO:0006935">
    <property type="term" value="P:chemotaxis"/>
    <property type="evidence" value="ECO:0007669"/>
    <property type="project" value="UniProtKB-UniRule"/>
</dbReference>
<evidence type="ECO:0000313" key="11">
    <source>
        <dbReference type="Proteomes" id="UP000000245"/>
    </source>
</evidence>
<dbReference type="InterPro" id="IPR011006">
    <property type="entry name" value="CheY-like_superfamily"/>
</dbReference>
<dbReference type="KEGG" id="acr:Acry_2711"/>
<name>A5G220_ACICJ</name>
<comment type="PTM">
    <text evidence="5">Phosphorylated by CheA. Phosphorylation of the N-terminal regulatory domain activates the methylesterase activity.</text>
</comment>
<organism evidence="10 11">
    <name type="scientific">Acidiphilium cryptum (strain JF-5)</name>
    <dbReference type="NCBI Taxonomy" id="349163"/>
    <lineage>
        <taxon>Bacteria</taxon>
        <taxon>Pseudomonadati</taxon>
        <taxon>Pseudomonadota</taxon>
        <taxon>Alphaproteobacteria</taxon>
        <taxon>Acetobacterales</taxon>
        <taxon>Acidocellaceae</taxon>
        <taxon>Acidiphilium</taxon>
    </lineage>
</organism>
<comment type="domain">
    <text evidence="5">Contains a C-terminal catalytic domain, and an N-terminal region which modulates catalytic activity.</text>
</comment>
<evidence type="ECO:0000256" key="2">
    <source>
        <dbReference type="ARBA" id="ARBA00022500"/>
    </source>
</evidence>
<dbReference type="eggNOG" id="COG2201">
    <property type="taxonomic scope" value="Bacteria"/>
</dbReference>
<evidence type="ECO:0000259" key="8">
    <source>
        <dbReference type="PROSITE" id="PS50110"/>
    </source>
</evidence>
<dbReference type="Proteomes" id="UP000000245">
    <property type="component" value="Chromosome"/>
</dbReference>
<evidence type="ECO:0000256" key="5">
    <source>
        <dbReference type="HAMAP-Rule" id="MF_00099"/>
    </source>
</evidence>
<dbReference type="SUPFAM" id="SSF52172">
    <property type="entry name" value="CheY-like"/>
    <property type="match status" value="1"/>
</dbReference>
<dbReference type="EC" id="3.1.1.61" evidence="5"/>
<feature type="active site" evidence="5 6">
    <location>
        <position position="189"/>
    </location>
</feature>
<dbReference type="InterPro" id="IPR035909">
    <property type="entry name" value="CheB_C"/>
</dbReference>
<dbReference type="GO" id="GO:0005737">
    <property type="term" value="C:cytoplasm"/>
    <property type="evidence" value="ECO:0007669"/>
    <property type="project" value="UniProtKB-SubCell"/>
</dbReference>
<dbReference type="InterPro" id="IPR001789">
    <property type="entry name" value="Sig_transdc_resp-reg_receiver"/>
</dbReference>
<dbReference type="AlphaFoldDB" id="A5G220"/>
<dbReference type="CDD" id="cd16432">
    <property type="entry name" value="CheB_Rec"/>
    <property type="match status" value="1"/>
</dbReference>
<dbReference type="RefSeq" id="WP_012040254.1">
    <property type="nucleotide sequence ID" value="NC_009484.1"/>
</dbReference>
<dbReference type="InterPro" id="IPR008248">
    <property type="entry name" value="CheB-like"/>
</dbReference>
<reference evidence="10 11" key="1">
    <citation type="submission" date="2007-05" db="EMBL/GenBank/DDBJ databases">
        <title>Complete sequence of chromosome of Acidiphilium cryptum JF-5.</title>
        <authorList>
            <consortium name="US DOE Joint Genome Institute"/>
            <person name="Copeland A."/>
            <person name="Lucas S."/>
            <person name="Lapidus A."/>
            <person name="Barry K."/>
            <person name="Detter J.C."/>
            <person name="Glavina del Rio T."/>
            <person name="Hammon N."/>
            <person name="Israni S."/>
            <person name="Dalin E."/>
            <person name="Tice H."/>
            <person name="Pitluck S."/>
            <person name="Sims D."/>
            <person name="Brettin T."/>
            <person name="Bruce D."/>
            <person name="Han C."/>
            <person name="Schmutz J."/>
            <person name="Larimer F."/>
            <person name="Land M."/>
            <person name="Hauser L."/>
            <person name="Kyrpides N."/>
            <person name="Kim E."/>
            <person name="Magnuson T."/>
            <person name="Richardson P."/>
        </authorList>
    </citation>
    <scope>NUCLEOTIDE SEQUENCE [LARGE SCALE GENOMIC DNA]</scope>
    <source>
        <strain evidence="10 11">JF-5</strain>
    </source>
</reference>
<dbReference type="HOGENOM" id="CLU_000445_51_0_5"/>
<dbReference type="STRING" id="349163.Acry_2711"/>
<feature type="modified residue" description="4-aspartylphosphate" evidence="5 7">
    <location>
        <position position="55"/>
    </location>
</feature>
<sequence>MTVRVLIVDDSATMRGVISASLRRDPEIEVVGEAGDPYEARSAIKELNPDVITLDVEMPNMNGLDFLEKIMRLRPTPVIMVSSLTSEGAQVTLQALEAGAFDCVPKPSLGDRHDFDMLGEKVKAAAKTRLRLRPREAAPARPAAVSSAGGFRSDGRLVAIGASTGGVEALIEVLSRFPASCPPTLVVQHMPPSFTRSFADRLNRLCAPVVAEAENGAVVQPGHVYVAPGDAHLEIAGVAGSGRLHCRLHQGERVSGHRPSVDVLFGSFARVMKGRALGVILTGMGRDGAEGLAAMRQSGAETIGQDEASSIVYGMPKAAFEIGAVERQLPLPAIADQIIKSTNLTYREAV</sequence>
<dbReference type="Gene3D" id="3.40.50.180">
    <property type="entry name" value="Methylesterase CheB, C-terminal domain"/>
    <property type="match status" value="1"/>
</dbReference>
<dbReference type="GO" id="GO:0050568">
    <property type="term" value="F:protein-glutamine glutaminase activity"/>
    <property type="evidence" value="ECO:0007669"/>
    <property type="project" value="UniProtKB-UniRule"/>
</dbReference>
<dbReference type="Pfam" id="PF00072">
    <property type="entry name" value="Response_reg"/>
    <property type="match status" value="1"/>
</dbReference>
<dbReference type="NCBIfam" id="NF001965">
    <property type="entry name" value="PRK00742.1"/>
    <property type="match status" value="1"/>
</dbReference>
<dbReference type="CDD" id="cd17541">
    <property type="entry name" value="REC_CheB-like"/>
    <property type="match status" value="1"/>
</dbReference>
<dbReference type="PIRSF" id="PIRSF000876">
    <property type="entry name" value="RR_chemtxs_CheB"/>
    <property type="match status" value="1"/>
</dbReference>